<keyword evidence="1" id="KW-0812">Transmembrane</keyword>
<evidence type="ECO:0000313" key="3">
    <source>
        <dbReference type="Proteomes" id="UP000706031"/>
    </source>
</evidence>
<dbReference type="EMBL" id="JACLIC010000024">
    <property type="protein sequence ID" value="MBY0204678.1"/>
    <property type="molecule type" value="Genomic_DNA"/>
</dbReference>
<gene>
    <name evidence="2" type="ORF">H7T88_15755</name>
</gene>
<evidence type="ECO:0000256" key="1">
    <source>
        <dbReference type="SAM" id="Phobius"/>
    </source>
</evidence>
<name>A0ABS7KKI7_9BACL</name>
<sequence length="223" mass="26530">MILKKRIIKIGCCLAFVILLVLTYSFYKEKKMYEQYLTSNIRQDMVDMKSAIITNDRIFDRILEDGKIINEMVEDGEQARQVYYGLINMMQIINKYNFMNLTLSQEANWLAQPAALFINHIEVGDIWPQALRRMQMTFERLDISNYPVSAELKARIQGYQELNQRWLNIVGDFETTVIEEKDWPQILNDLEQETRSYFKEKKVDFVEDDVWRDALNPRCDQSK</sequence>
<protein>
    <recommendedName>
        <fullName evidence="4">DUF4375 domain-containing protein</fullName>
    </recommendedName>
</protein>
<reference evidence="2 3" key="1">
    <citation type="submission" date="2020-08" db="EMBL/GenBank/DDBJ databases">
        <title>Fungal Genomes of the International Space Station.</title>
        <authorList>
            <person name="Seuylemezian A."/>
            <person name="Singh N.K."/>
            <person name="Wood J."/>
            <person name="Venkateswaran K."/>
        </authorList>
    </citation>
    <scope>NUCLEOTIDE SEQUENCE [LARGE SCALE GENOMIC DNA]</scope>
    <source>
        <strain evidence="2 3">S/N-304-OC-R4</strain>
    </source>
</reference>
<evidence type="ECO:0008006" key="4">
    <source>
        <dbReference type="Google" id="ProtNLM"/>
    </source>
</evidence>
<evidence type="ECO:0000313" key="2">
    <source>
        <dbReference type="EMBL" id="MBY0204678.1"/>
    </source>
</evidence>
<keyword evidence="3" id="KW-1185">Reference proteome</keyword>
<comment type="caution">
    <text evidence="2">The sequence shown here is derived from an EMBL/GenBank/DDBJ whole genome shotgun (WGS) entry which is preliminary data.</text>
</comment>
<proteinExistence type="predicted"/>
<accession>A0ABS7KKI7</accession>
<dbReference type="Proteomes" id="UP000706031">
    <property type="component" value="Unassembled WGS sequence"/>
</dbReference>
<keyword evidence="1" id="KW-1133">Transmembrane helix</keyword>
<dbReference type="RefSeq" id="WP_221789246.1">
    <property type="nucleotide sequence ID" value="NZ_JACLIC010000024.1"/>
</dbReference>
<organism evidence="2 3">
    <name type="scientific">Paenibacillus cucumis</name>
    <name type="common">ex Kampfer et al. 2016</name>
    <dbReference type="NCBI Taxonomy" id="1776858"/>
    <lineage>
        <taxon>Bacteria</taxon>
        <taxon>Bacillati</taxon>
        <taxon>Bacillota</taxon>
        <taxon>Bacilli</taxon>
        <taxon>Bacillales</taxon>
        <taxon>Paenibacillaceae</taxon>
        <taxon>Paenibacillus</taxon>
    </lineage>
</organism>
<feature type="transmembrane region" description="Helical" evidence="1">
    <location>
        <begin position="7"/>
        <end position="27"/>
    </location>
</feature>
<keyword evidence="1" id="KW-0472">Membrane</keyword>